<protein>
    <submittedName>
        <fullName evidence="3">N-acetylmuramoyl-L-alanine amidase</fullName>
    </submittedName>
</protein>
<dbReference type="InterPro" id="IPR050695">
    <property type="entry name" value="N-acetylmuramoyl_amidase_3"/>
</dbReference>
<dbReference type="Gene3D" id="1.10.101.10">
    <property type="entry name" value="PGBD-like superfamily/PGBD"/>
    <property type="match status" value="2"/>
</dbReference>
<dbReference type="Pfam" id="PF01471">
    <property type="entry name" value="PG_binding_1"/>
    <property type="match status" value="2"/>
</dbReference>
<gene>
    <name evidence="3" type="ORF">GCM10009838_13860</name>
</gene>
<dbReference type="RefSeq" id="WP_344656084.1">
    <property type="nucleotide sequence ID" value="NZ_BAAAQM010000005.1"/>
</dbReference>
<keyword evidence="4" id="KW-1185">Reference proteome</keyword>
<reference evidence="3 4" key="1">
    <citation type="journal article" date="2019" name="Int. J. Syst. Evol. Microbiol.">
        <title>The Global Catalogue of Microorganisms (GCM) 10K type strain sequencing project: providing services to taxonomists for standard genome sequencing and annotation.</title>
        <authorList>
            <consortium name="The Broad Institute Genomics Platform"/>
            <consortium name="The Broad Institute Genome Sequencing Center for Infectious Disease"/>
            <person name="Wu L."/>
            <person name="Ma J."/>
        </authorList>
    </citation>
    <scope>NUCLEOTIDE SEQUENCE [LARGE SCALE GENOMIC DNA]</scope>
    <source>
        <strain evidence="3 4">JCM 16013</strain>
    </source>
</reference>
<dbReference type="InterPro" id="IPR002508">
    <property type="entry name" value="MurNAc-LAA_cat"/>
</dbReference>
<dbReference type="Proteomes" id="UP001499854">
    <property type="component" value="Unassembled WGS sequence"/>
</dbReference>
<dbReference type="InterPro" id="IPR036365">
    <property type="entry name" value="PGBD-like_sf"/>
</dbReference>
<evidence type="ECO:0000313" key="4">
    <source>
        <dbReference type="Proteomes" id="UP001499854"/>
    </source>
</evidence>
<feature type="domain" description="MurNAc-LAA" evidence="2">
    <location>
        <begin position="241"/>
        <end position="357"/>
    </location>
</feature>
<evidence type="ECO:0000259" key="2">
    <source>
        <dbReference type="SMART" id="SM00646"/>
    </source>
</evidence>
<keyword evidence="1" id="KW-0378">Hydrolase</keyword>
<organism evidence="3 4">
    <name type="scientific">Catenulispora subtropica</name>
    <dbReference type="NCBI Taxonomy" id="450798"/>
    <lineage>
        <taxon>Bacteria</taxon>
        <taxon>Bacillati</taxon>
        <taxon>Actinomycetota</taxon>
        <taxon>Actinomycetes</taxon>
        <taxon>Catenulisporales</taxon>
        <taxon>Catenulisporaceae</taxon>
        <taxon>Catenulispora</taxon>
    </lineage>
</organism>
<dbReference type="SUPFAM" id="SSF47090">
    <property type="entry name" value="PGBD-like"/>
    <property type="match status" value="2"/>
</dbReference>
<comment type="caution">
    <text evidence="3">The sequence shown here is derived from an EMBL/GenBank/DDBJ whole genome shotgun (WGS) entry which is preliminary data.</text>
</comment>
<evidence type="ECO:0000256" key="1">
    <source>
        <dbReference type="ARBA" id="ARBA00022801"/>
    </source>
</evidence>
<dbReference type="SUPFAM" id="SSF53187">
    <property type="entry name" value="Zn-dependent exopeptidases"/>
    <property type="match status" value="1"/>
</dbReference>
<dbReference type="EMBL" id="BAAAQM010000005">
    <property type="protein sequence ID" value="GAA1958876.1"/>
    <property type="molecule type" value="Genomic_DNA"/>
</dbReference>
<accession>A0ABN2QVE9</accession>
<dbReference type="CDD" id="cd02696">
    <property type="entry name" value="MurNAc-LAA"/>
    <property type="match status" value="1"/>
</dbReference>
<dbReference type="InterPro" id="IPR002477">
    <property type="entry name" value="Peptidoglycan-bd-like"/>
</dbReference>
<name>A0ABN2QVE9_9ACTN</name>
<dbReference type="InterPro" id="IPR036366">
    <property type="entry name" value="PGBDSf"/>
</dbReference>
<sequence>MTTEPTYRRGDSGPAVAAIRERLARLGLIDAGAIPVQGEAVFDEAVETAVRHFQQTRRTTVDGLVTPGTLRLLEEASWRLGDRDLVPADDPPFGDDVAELQRALLTLGFDCGRVNGAYDRATAAAVREFQRNVGLTPDGVTDLLTVQALNRLGRRMAGGGLLHAMRESEAIQSAGPALPGKTLVLDPGHGGPDSGVTASGLAESEIVFDIADRVRTRLEKLSVTTHLTRGAGGSPDQVRRAEKANEVGADLLISLHCDAHANPAASGVAAFYYGNDRFGHSSPTGERFAGLVQREITARTGLANLGTHGMTWDLLRYTQMPAVRIELGYLTSPHDAALLASRRFRESCADAIVVAVQRLYLPPEADAPTGVLRLAELRAQ</sequence>
<dbReference type="Gene3D" id="3.40.630.40">
    <property type="entry name" value="Zn-dependent exopeptidases"/>
    <property type="match status" value="1"/>
</dbReference>
<dbReference type="Pfam" id="PF01520">
    <property type="entry name" value="Amidase_3"/>
    <property type="match status" value="1"/>
</dbReference>
<dbReference type="SMART" id="SM00646">
    <property type="entry name" value="Ami_3"/>
    <property type="match status" value="1"/>
</dbReference>
<proteinExistence type="predicted"/>
<dbReference type="PANTHER" id="PTHR30404">
    <property type="entry name" value="N-ACETYLMURAMOYL-L-ALANINE AMIDASE"/>
    <property type="match status" value="1"/>
</dbReference>
<evidence type="ECO:0000313" key="3">
    <source>
        <dbReference type="EMBL" id="GAA1958876.1"/>
    </source>
</evidence>
<dbReference type="PANTHER" id="PTHR30404:SF0">
    <property type="entry name" value="N-ACETYLMURAMOYL-L-ALANINE AMIDASE AMIC"/>
    <property type="match status" value="1"/>
</dbReference>